<evidence type="ECO:0000256" key="2">
    <source>
        <dbReference type="ARBA" id="ARBA00023125"/>
    </source>
</evidence>
<dbReference type="InterPro" id="IPR001647">
    <property type="entry name" value="HTH_TetR"/>
</dbReference>
<dbReference type="InterPro" id="IPR009057">
    <property type="entry name" value="Homeodomain-like_sf"/>
</dbReference>
<organism evidence="6 7">
    <name type="scientific">Halomonas heilongjiangensis</name>
    <dbReference type="NCBI Taxonomy" id="1387883"/>
    <lineage>
        <taxon>Bacteria</taxon>
        <taxon>Pseudomonadati</taxon>
        <taxon>Pseudomonadota</taxon>
        <taxon>Gammaproteobacteria</taxon>
        <taxon>Oceanospirillales</taxon>
        <taxon>Halomonadaceae</taxon>
        <taxon>Halomonas</taxon>
    </lineage>
</organism>
<comment type="caution">
    <text evidence="6">The sequence shown here is derived from an EMBL/GenBank/DDBJ whole genome shotgun (WGS) entry which is preliminary data.</text>
</comment>
<dbReference type="GO" id="GO:0000976">
    <property type="term" value="F:transcription cis-regulatory region binding"/>
    <property type="evidence" value="ECO:0007669"/>
    <property type="project" value="TreeGrafter"/>
</dbReference>
<dbReference type="RefSeq" id="WP_102626191.1">
    <property type="nucleotide sequence ID" value="NZ_PDOH01000055.1"/>
</dbReference>
<keyword evidence="2 4" id="KW-0238">DNA-binding</keyword>
<dbReference type="AlphaFoldDB" id="A0A2N7TTY4"/>
<evidence type="ECO:0000313" key="6">
    <source>
        <dbReference type="EMBL" id="PMR71652.1"/>
    </source>
</evidence>
<evidence type="ECO:0000313" key="7">
    <source>
        <dbReference type="Proteomes" id="UP000235346"/>
    </source>
</evidence>
<evidence type="ECO:0000256" key="3">
    <source>
        <dbReference type="ARBA" id="ARBA00023163"/>
    </source>
</evidence>
<dbReference type="OrthoDB" id="9796019at2"/>
<dbReference type="Pfam" id="PF00440">
    <property type="entry name" value="TetR_N"/>
    <property type="match status" value="1"/>
</dbReference>
<dbReference type="EMBL" id="PNRE01000010">
    <property type="protein sequence ID" value="PMR71652.1"/>
    <property type="molecule type" value="Genomic_DNA"/>
</dbReference>
<gene>
    <name evidence="6" type="ORF">C1H66_01700</name>
</gene>
<dbReference type="Gene3D" id="1.10.357.10">
    <property type="entry name" value="Tetracycline Repressor, domain 2"/>
    <property type="match status" value="1"/>
</dbReference>
<feature type="domain" description="HTH tetR-type" evidence="5">
    <location>
        <begin position="6"/>
        <end position="66"/>
    </location>
</feature>
<name>A0A2N7TTY4_9GAMM</name>
<dbReference type="PANTHER" id="PTHR30055">
    <property type="entry name" value="HTH-TYPE TRANSCRIPTIONAL REGULATOR RUTR"/>
    <property type="match status" value="1"/>
</dbReference>
<evidence type="ECO:0000259" key="5">
    <source>
        <dbReference type="PROSITE" id="PS50977"/>
    </source>
</evidence>
<reference evidence="6 7" key="1">
    <citation type="submission" date="2018-01" db="EMBL/GenBank/DDBJ databases">
        <title>Halomonas endophytica sp. nov., isolated from storage liquid in the stems of Populus euphratica.</title>
        <authorList>
            <person name="Chen C."/>
        </authorList>
    </citation>
    <scope>NUCLEOTIDE SEQUENCE [LARGE SCALE GENOMIC DNA]</scope>
    <source>
        <strain evidence="6 7">DSM 26881</strain>
    </source>
</reference>
<protein>
    <submittedName>
        <fullName evidence="6">TetR/AcrR family transcriptional regulator</fullName>
    </submittedName>
</protein>
<proteinExistence type="predicted"/>
<dbReference type="GO" id="GO:0003700">
    <property type="term" value="F:DNA-binding transcription factor activity"/>
    <property type="evidence" value="ECO:0007669"/>
    <property type="project" value="TreeGrafter"/>
</dbReference>
<dbReference type="PROSITE" id="PS50977">
    <property type="entry name" value="HTH_TETR_2"/>
    <property type="match status" value="1"/>
</dbReference>
<accession>A0A2N7TTY4</accession>
<keyword evidence="3" id="KW-0804">Transcription</keyword>
<feature type="DNA-binding region" description="H-T-H motif" evidence="4">
    <location>
        <begin position="29"/>
        <end position="48"/>
    </location>
</feature>
<dbReference type="SUPFAM" id="SSF46689">
    <property type="entry name" value="Homeodomain-like"/>
    <property type="match status" value="1"/>
</dbReference>
<keyword evidence="7" id="KW-1185">Reference proteome</keyword>
<sequence length="198" mass="21863">MARDKELTRQRLIEAVGTALSEQGFQGLGVNAVARAAGVDKVLIYRYFGGLPELLEAYGESQGFWPSREEVLGREVAVVKALPKAERVEAVLLGLLDALRHRPQTIEVLAWEAVQQSPLTQRLAERREAWSRQILAELFDDAGPEDRSLLTLASLLVAGFQYLLIRARRGTVYGGIALDSEVGWAEVRDAIRRACHAG</sequence>
<dbReference type="Proteomes" id="UP000235346">
    <property type="component" value="Unassembled WGS sequence"/>
</dbReference>
<dbReference type="InterPro" id="IPR050109">
    <property type="entry name" value="HTH-type_TetR-like_transc_reg"/>
</dbReference>
<evidence type="ECO:0000256" key="4">
    <source>
        <dbReference type="PROSITE-ProRule" id="PRU00335"/>
    </source>
</evidence>
<keyword evidence="1" id="KW-0805">Transcription regulation</keyword>
<dbReference type="PANTHER" id="PTHR30055:SF234">
    <property type="entry name" value="HTH-TYPE TRANSCRIPTIONAL REGULATOR BETI"/>
    <property type="match status" value="1"/>
</dbReference>
<dbReference type="PRINTS" id="PR00455">
    <property type="entry name" value="HTHTETR"/>
</dbReference>
<evidence type="ECO:0000256" key="1">
    <source>
        <dbReference type="ARBA" id="ARBA00023015"/>
    </source>
</evidence>